<gene>
    <name evidence="1" type="ORF">SAMN02745132_03956</name>
</gene>
<name>A0A1T4VL84_9GAMM</name>
<sequence length="100" mass="11827">MMRSSFYNQSKRLYLQPMNPHSYFHRVKNTPVAQHRIPAQLGEKPNSVIFWRLANMTISLFYRKESQIDLSLALQSCTLRALWCGADKVDDEVRRRSLIR</sequence>
<keyword evidence="2" id="KW-1185">Reference proteome</keyword>
<dbReference type="AlphaFoldDB" id="A0A1T4VL84"/>
<accession>A0A1T4VL84</accession>
<proteinExistence type="predicted"/>
<reference evidence="2" key="1">
    <citation type="submission" date="2017-02" db="EMBL/GenBank/DDBJ databases">
        <authorList>
            <person name="Varghese N."/>
            <person name="Submissions S."/>
        </authorList>
    </citation>
    <scope>NUCLEOTIDE SEQUENCE [LARGE SCALE GENOMIC DNA]</scope>
    <source>
        <strain evidence="2">DSM 22720</strain>
    </source>
</reference>
<dbReference type="EMBL" id="FUXU01000078">
    <property type="protein sequence ID" value="SKA65341.1"/>
    <property type="molecule type" value="Genomic_DNA"/>
</dbReference>
<evidence type="ECO:0000313" key="1">
    <source>
        <dbReference type="EMBL" id="SKA65341.1"/>
    </source>
</evidence>
<protein>
    <submittedName>
        <fullName evidence="1">Uncharacterized protein</fullName>
    </submittedName>
</protein>
<organism evidence="1 2">
    <name type="scientific">Enterovibrio nigricans DSM 22720</name>
    <dbReference type="NCBI Taxonomy" id="1121868"/>
    <lineage>
        <taxon>Bacteria</taxon>
        <taxon>Pseudomonadati</taxon>
        <taxon>Pseudomonadota</taxon>
        <taxon>Gammaproteobacteria</taxon>
        <taxon>Vibrionales</taxon>
        <taxon>Vibrionaceae</taxon>
        <taxon>Enterovibrio</taxon>
    </lineage>
</organism>
<dbReference type="Proteomes" id="UP000190162">
    <property type="component" value="Unassembled WGS sequence"/>
</dbReference>
<evidence type="ECO:0000313" key="2">
    <source>
        <dbReference type="Proteomes" id="UP000190162"/>
    </source>
</evidence>